<accession>A0ABQ4Y4B2</accession>
<dbReference type="Pfam" id="PF13966">
    <property type="entry name" value="zf-RVT"/>
    <property type="match status" value="1"/>
</dbReference>
<gene>
    <name evidence="2" type="ORF">Tco_0704842</name>
</gene>
<evidence type="ECO:0000313" key="3">
    <source>
        <dbReference type="Proteomes" id="UP001151760"/>
    </source>
</evidence>
<sequence length="216" mass="25413">MGLLINNFVPHNSPDTWTCSLDTSNLYKVSSLRRLIDHQTLESQVQEVRWNKTLPIKVNIHTWGLFLDRLPTRYNLDIRGIDLDSTRCPICDNGIDTANHVFVDCSVAIGVWDSISSWWRVNDCPKDLQNLIRWADLVDINIKAKACFDAVIQTTTWILWRYRNRICFELRPPRKDTLVEEIMILSLFWILHRNRKFNPSWIDWISNPIDACTKFL</sequence>
<name>A0ABQ4Y4B2_9ASTR</name>
<proteinExistence type="predicted"/>
<keyword evidence="3" id="KW-1185">Reference proteome</keyword>
<dbReference type="InterPro" id="IPR026960">
    <property type="entry name" value="RVT-Znf"/>
</dbReference>
<keyword evidence="2" id="KW-0808">Transferase</keyword>
<reference evidence="2" key="2">
    <citation type="submission" date="2022-01" db="EMBL/GenBank/DDBJ databases">
        <authorList>
            <person name="Yamashiro T."/>
            <person name="Shiraishi A."/>
            <person name="Satake H."/>
            <person name="Nakayama K."/>
        </authorList>
    </citation>
    <scope>NUCLEOTIDE SEQUENCE</scope>
</reference>
<evidence type="ECO:0000313" key="2">
    <source>
        <dbReference type="EMBL" id="GJS72001.1"/>
    </source>
</evidence>
<organism evidence="2 3">
    <name type="scientific">Tanacetum coccineum</name>
    <dbReference type="NCBI Taxonomy" id="301880"/>
    <lineage>
        <taxon>Eukaryota</taxon>
        <taxon>Viridiplantae</taxon>
        <taxon>Streptophyta</taxon>
        <taxon>Embryophyta</taxon>
        <taxon>Tracheophyta</taxon>
        <taxon>Spermatophyta</taxon>
        <taxon>Magnoliopsida</taxon>
        <taxon>eudicotyledons</taxon>
        <taxon>Gunneridae</taxon>
        <taxon>Pentapetalae</taxon>
        <taxon>asterids</taxon>
        <taxon>campanulids</taxon>
        <taxon>Asterales</taxon>
        <taxon>Asteraceae</taxon>
        <taxon>Asteroideae</taxon>
        <taxon>Anthemideae</taxon>
        <taxon>Anthemidinae</taxon>
        <taxon>Tanacetum</taxon>
    </lineage>
</organism>
<reference evidence="2" key="1">
    <citation type="journal article" date="2022" name="Int. J. Mol. Sci.">
        <title>Draft Genome of Tanacetum Coccineum: Genomic Comparison of Closely Related Tanacetum-Family Plants.</title>
        <authorList>
            <person name="Yamashiro T."/>
            <person name="Shiraishi A."/>
            <person name="Nakayama K."/>
            <person name="Satake H."/>
        </authorList>
    </citation>
    <scope>NUCLEOTIDE SEQUENCE</scope>
</reference>
<comment type="caution">
    <text evidence="2">The sequence shown here is derived from an EMBL/GenBank/DDBJ whole genome shotgun (WGS) entry which is preliminary data.</text>
</comment>
<dbReference type="GO" id="GO:0003964">
    <property type="term" value="F:RNA-directed DNA polymerase activity"/>
    <property type="evidence" value="ECO:0007669"/>
    <property type="project" value="UniProtKB-KW"/>
</dbReference>
<protein>
    <submittedName>
        <fullName evidence="2">Reverse transcriptase domain, reverse transcriptase zinc-binding domain protein</fullName>
    </submittedName>
</protein>
<keyword evidence="2" id="KW-0695">RNA-directed DNA polymerase</keyword>
<evidence type="ECO:0000259" key="1">
    <source>
        <dbReference type="Pfam" id="PF13966"/>
    </source>
</evidence>
<keyword evidence="2" id="KW-0548">Nucleotidyltransferase</keyword>
<dbReference type="EMBL" id="BQNB010010048">
    <property type="protein sequence ID" value="GJS72001.1"/>
    <property type="molecule type" value="Genomic_DNA"/>
</dbReference>
<feature type="domain" description="Reverse transcriptase zinc-binding" evidence="1">
    <location>
        <begin position="27"/>
        <end position="112"/>
    </location>
</feature>
<dbReference type="Proteomes" id="UP001151760">
    <property type="component" value="Unassembled WGS sequence"/>
</dbReference>